<feature type="domain" description="Integrase catalytic" evidence="2">
    <location>
        <begin position="41"/>
        <end position="86"/>
    </location>
</feature>
<sequence>MHERQAVRGAGTGADPLERPAAAEANAGQRGRRVLLRDRETELIQRHTQPTYKGVTSAIFNYIEGWYNRRRRHSTLGYLSPTSYESFHATTHQQVA</sequence>
<reference evidence="3 4" key="1">
    <citation type="submission" date="2019-03" db="EMBL/GenBank/DDBJ databases">
        <title>Draft genome sequences of novel Actinobacteria.</title>
        <authorList>
            <person name="Sahin N."/>
            <person name="Ay H."/>
            <person name="Saygin H."/>
        </authorList>
    </citation>
    <scope>NUCLEOTIDE SEQUENCE [LARGE SCALE GENOMIC DNA]</scope>
    <source>
        <strain evidence="3 4">JCM 13523</strain>
    </source>
</reference>
<comment type="caution">
    <text evidence="3">The sequence shown here is derived from an EMBL/GenBank/DDBJ whole genome shotgun (WGS) entry which is preliminary data.</text>
</comment>
<dbReference type="InterPro" id="IPR001584">
    <property type="entry name" value="Integrase_cat-core"/>
</dbReference>
<dbReference type="Proteomes" id="UP000295124">
    <property type="component" value="Unassembled WGS sequence"/>
</dbReference>
<dbReference type="EMBL" id="SMKX01000001">
    <property type="protein sequence ID" value="TDD63491.1"/>
    <property type="molecule type" value="Genomic_DNA"/>
</dbReference>
<dbReference type="OrthoDB" id="4281720at2"/>
<evidence type="ECO:0000259" key="2">
    <source>
        <dbReference type="Pfam" id="PF13333"/>
    </source>
</evidence>
<proteinExistence type="predicted"/>
<name>A0A4R4ZWB4_9ACTN</name>
<evidence type="ECO:0000313" key="4">
    <source>
        <dbReference type="Proteomes" id="UP000295124"/>
    </source>
</evidence>
<accession>A0A4R4ZWB4</accession>
<keyword evidence="4" id="KW-1185">Reference proteome</keyword>
<gene>
    <name evidence="3" type="ORF">E1263_00655</name>
</gene>
<dbReference type="AlphaFoldDB" id="A0A4R4ZWB4"/>
<dbReference type="Pfam" id="PF13333">
    <property type="entry name" value="rve_2"/>
    <property type="match status" value="1"/>
</dbReference>
<feature type="region of interest" description="Disordered" evidence="1">
    <location>
        <begin position="1"/>
        <end position="34"/>
    </location>
</feature>
<evidence type="ECO:0000256" key="1">
    <source>
        <dbReference type="SAM" id="MobiDB-lite"/>
    </source>
</evidence>
<organism evidence="3 4">
    <name type="scientific">Kribbella antibiotica</name>
    <dbReference type="NCBI Taxonomy" id="190195"/>
    <lineage>
        <taxon>Bacteria</taxon>
        <taxon>Bacillati</taxon>
        <taxon>Actinomycetota</taxon>
        <taxon>Actinomycetes</taxon>
        <taxon>Propionibacteriales</taxon>
        <taxon>Kribbellaceae</taxon>
        <taxon>Kribbella</taxon>
    </lineage>
</organism>
<dbReference type="GO" id="GO:0015074">
    <property type="term" value="P:DNA integration"/>
    <property type="evidence" value="ECO:0007669"/>
    <property type="project" value="InterPro"/>
</dbReference>
<evidence type="ECO:0000313" key="3">
    <source>
        <dbReference type="EMBL" id="TDD63491.1"/>
    </source>
</evidence>
<protein>
    <recommendedName>
        <fullName evidence="2">Integrase catalytic domain-containing protein</fullName>
    </recommendedName>
</protein>